<evidence type="ECO:0000256" key="1">
    <source>
        <dbReference type="ARBA" id="ARBA00004167"/>
    </source>
</evidence>
<evidence type="ECO:0000256" key="7">
    <source>
        <dbReference type="ARBA" id="ARBA00023239"/>
    </source>
</evidence>
<dbReference type="InterPro" id="IPR001054">
    <property type="entry name" value="A/G_cyclase"/>
</dbReference>
<dbReference type="InterPro" id="IPR001245">
    <property type="entry name" value="Ser-Thr/Tyr_kinase_cat_dom"/>
</dbReference>
<dbReference type="SMART" id="SM00044">
    <property type="entry name" value="CYCc"/>
    <property type="match status" value="1"/>
</dbReference>
<feature type="domain" description="Guanylate cyclase" evidence="8">
    <location>
        <begin position="131"/>
        <end position="266"/>
    </location>
</feature>
<dbReference type="Pfam" id="PF00211">
    <property type="entry name" value="Guanylate_cyc"/>
    <property type="match status" value="1"/>
</dbReference>
<keyword evidence="5" id="KW-0472">Membrane</keyword>
<dbReference type="Gene3D" id="6.10.250.780">
    <property type="match status" value="1"/>
</dbReference>
<accession>A0A1W0WAR7</accession>
<keyword evidence="9" id="KW-0675">Receptor</keyword>
<evidence type="ECO:0000256" key="3">
    <source>
        <dbReference type="ARBA" id="ARBA00022741"/>
    </source>
</evidence>
<dbReference type="GO" id="GO:0004383">
    <property type="term" value="F:guanylate cyclase activity"/>
    <property type="evidence" value="ECO:0007669"/>
    <property type="project" value="TreeGrafter"/>
</dbReference>
<evidence type="ECO:0000256" key="5">
    <source>
        <dbReference type="ARBA" id="ARBA00023136"/>
    </source>
</evidence>
<gene>
    <name evidence="9" type="ORF">BV898_13460</name>
</gene>
<dbReference type="PROSITE" id="PS50125">
    <property type="entry name" value="GUANYLATE_CYCLASE_2"/>
    <property type="match status" value="1"/>
</dbReference>
<dbReference type="PANTHER" id="PTHR11920">
    <property type="entry name" value="GUANYLYL CYCLASE"/>
    <property type="match status" value="1"/>
</dbReference>
<dbReference type="Gene3D" id="3.30.70.1230">
    <property type="entry name" value="Nucleotide cyclase"/>
    <property type="match status" value="1"/>
</dbReference>
<keyword evidence="6" id="KW-0325">Glycoprotein</keyword>
<name>A0A1W0WAR7_HYPEX</name>
<dbReference type="GO" id="GO:0035556">
    <property type="term" value="P:intracellular signal transduction"/>
    <property type="evidence" value="ECO:0007669"/>
    <property type="project" value="InterPro"/>
</dbReference>
<dbReference type="GO" id="GO:0000166">
    <property type="term" value="F:nucleotide binding"/>
    <property type="evidence" value="ECO:0007669"/>
    <property type="project" value="UniProtKB-KW"/>
</dbReference>
<dbReference type="InterPro" id="IPR029787">
    <property type="entry name" value="Nucleotide_cyclase"/>
</dbReference>
<keyword evidence="2" id="KW-0812">Transmembrane</keyword>
<dbReference type="InterPro" id="IPR011009">
    <property type="entry name" value="Kinase-like_dom_sf"/>
</dbReference>
<dbReference type="SUPFAM" id="SSF55073">
    <property type="entry name" value="Nucleotide cyclase"/>
    <property type="match status" value="1"/>
</dbReference>
<dbReference type="PANTHER" id="PTHR11920:SF494">
    <property type="entry name" value="ATRIAL NATRIURETIC PEPTIDE RECEPTOR 2"/>
    <property type="match status" value="1"/>
</dbReference>
<dbReference type="OrthoDB" id="1890790at2759"/>
<protein>
    <submittedName>
        <fullName evidence="9">Atrial natriuretic peptide receptor 1</fullName>
    </submittedName>
</protein>
<reference evidence="10" key="1">
    <citation type="submission" date="2017-01" db="EMBL/GenBank/DDBJ databases">
        <title>Comparative genomics of anhydrobiosis in the tardigrade Hypsibius dujardini.</title>
        <authorList>
            <person name="Yoshida Y."/>
            <person name="Koutsovoulos G."/>
            <person name="Laetsch D."/>
            <person name="Stevens L."/>
            <person name="Kumar S."/>
            <person name="Horikawa D."/>
            <person name="Ishino K."/>
            <person name="Komine S."/>
            <person name="Tomita M."/>
            <person name="Blaxter M."/>
            <person name="Arakawa K."/>
        </authorList>
    </citation>
    <scope>NUCLEOTIDE SEQUENCE [LARGE SCALE GENOMIC DNA]</scope>
    <source>
        <strain evidence="10">Z151</strain>
    </source>
</reference>
<dbReference type="GO" id="GO:0004672">
    <property type="term" value="F:protein kinase activity"/>
    <property type="evidence" value="ECO:0007669"/>
    <property type="project" value="InterPro"/>
</dbReference>
<dbReference type="SUPFAM" id="SSF56112">
    <property type="entry name" value="Protein kinase-like (PK-like)"/>
    <property type="match status" value="1"/>
</dbReference>
<proteinExistence type="predicted"/>
<comment type="subcellular location">
    <subcellularLocation>
        <location evidence="1">Membrane</location>
        <topology evidence="1">Single-pass membrane protein</topology>
    </subcellularLocation>
</comment>
<keyword evidence="10" id="KW-1185">Reference proteome</keyword>
<dbReference type="Proteomes" id="UP000192578">
    <property type="component" value="Unassembled WGS sequence"/>
</dbReference>
<organism evidence="9 10">
    <name type="scientific">Hypsibius exemplaris</name>
    <name type="common">Freshwater tardigrade</name>
    <dbReference type="NCBI Taxonomy" id="2072580"/>
    <lineage>
        <taxon>Eukaryota</taxon>
        <taxon>Metazoa</taxon>
        <taxon>Ecdysozoa</taxon>
        <taxon>Tardigrada</taxon>
        <taxon>Eutardigrada</taxon>
        <taxon>Parachela</taxon>
        <taxon>Hypsibioidea</taxon>
        <taxon>Hypsibiidae</taxon>
        <taxon>Hypsibius</taxon>
    </lineage>
</organism>
<keyword evidence="7" id="KW-0456">Lyase</keyword>
<dbReference type="AlphaFoldDB" id="A0A1W0WAR7"/>
<dbReference type="InterPro" id="IPR050401">
    <property type="entry name" value="Cyclic_nucleotide_synthase"/>
</dbReference>
<evidence type="ECO:0000313" key="10">
    <source>
        <dbReference type="Proteomes" id="UP000192578"/>
    </source>
</evidence>
<dbReference type="GO" id="GO:0004016">
    <property type="term" value="F:adenylate cyclase activity"/>
    <property type="evidence" value="ECO:0007669"/>
    <property type="project" value="TreeGrafter"/>
</dbReference>
<evidence type="ECO:0000256" key="6">
    <source>
        <dbReference type="ARBA" id="ARBA00023180"/>
    </source>
</evidence>
<comment type="caution">
    <text evidence="9">The sequence shown here is derived from an EMBL/GenBank/DDBJ whole genome shotgun (WGS) entry which is preliminary data.</text>
</comment>
<evidence type="ECO:0000259" key="8">
    <source>
        <dbReference type="PROSITE" id="PS50125"/>
    </source>
</evidence>
<dbReference type="Gene3D" id="1.10.510.10">
    <property type="entry name" value="Transferase(Phosphotransferase) domain 1"/>
    <property type="match status" value="1"/>
</dbReference>
<dbReference type="CDD" id="cd07302">
    <property type="entry name" value="CHD"/>
    <property type="match status" value="1"/>
</dbReference>
<dbReference type="Pfam" id="PF07714">
    <property type="entry name" value="PK_Tyr_Ser-Thr"/>
    <property type="match status" value="1"/>
</dbReference>
<keyword evidence="3" id="KW-0547">Nucleotide-binding</keyword>
<keyword evidence="4" id="KW-1133">Transmembrane helix</keyword>
<dbReference type="GO" id="GO:0005886">
    <property type="term" value="C:plasma membrane"/>
    <property type="evidence" value="ECO:0007669"/>
    <property type="project" value="TreeGrafter"/>
</dbReference>
<dbReference type="GO" id="GO:0001653">
    <property type="term" value="F:peptide receptor activity"/>
    <property type="evidence" value="ECO:0007669"/>
    <property type="project" value="TreeGrafter"/>
</dbReference>
<dbReference type="FunFam" id="3.30.70.1230:FF:000030">
    <property type="entry name" value="Si:ch211-215j19.12"/>
    <property type="match status" value="1"/>
</dbReference>
<sequence length="316" mass="35406">MSEREILNEVIASNIPPVRPRVPRSSCSNELYNLMERCWEEIPVERPTFPKIKERLKKVIGDFGDNIVDVLFQRMEQYAMNLELKVAEKTQQFMDEKNRSEQLLSQLLPKTVAAALTRGEHVDPEAFESVSIYFSDIVGFTTIAAAGSPMEVVNLLNELYTFFDGVIEQFDVYKVETIGDAYLVSSGLPVRNGNRHAAAIASMSLELIDGIRSFSIPDRPGQTLQIRIGLNSGTKKGCKLICYTTWNVIWDSTRFGDTVNVASRMESTGEAMKIQITEETKELLMNIGGYRIAERGSVAIKGKGLLTTHWLLGSDK</sequence>
<evidence type="ECO:0000256" key="4">
    <source>
        <dbReference type="ARBA" id="ARBA00022989"/>
    </source>
</evidence>
<dbReference type="EMBL" id="MTYJ01000149">
    <property type="protein sequence ID" value="OQV12267.1"/>
    <property type="molecule type" value="Genomic_DNA"/>
</dbReference>
<evidence type="ECO:0000256" key="2">
    <source>
        <dbReference type="ARBA" id="ARBA00022692"/>
    </source>
</evidence>
<dbReference type="GO" id="GO:0007168">
    <property type="term" value="P:receptor guanylyl cyclase signaling pathway"/>
    <property type="evidence" value="ECO:0007669"/>
    <property type="project" value="TreeGrafter"/>
</dbReference>
<evidence type="ECO:0000313" key="9">
    <source>
        <dbReference type="EMBL" id="OQV12267.1"/>
    </source>
</evidence>